<feature type="non-terminal residue" evidence="1">
    <location>
        <position position="1"/>
    </location>
</feature>
<keyword evidence="2" id="KW-1185">Reference proteome</keyword>
<dbReference type="Proteomes" id="UP000176101">
    <property type="component" value="Unassembled WGS sequence"/>
</dbReference>
<proteinExistence type="predicted"/>
<reference evidence="1 2" key="1">
    <citation type="journal article" date="2016" name="Front. Microbiol.">
        <title>Comparative Genomics Analysis of Streptomyces Species Reveals Their Adaptation to the Marine Environment and Their Diversity at the Genomic Level.</title>
        <authorList>
            <person name="Tian X."/>
            <person name="Zhang Z."/>
            <person name="Yang T."/>
            <person name="Chen M."/>
            <person name="Li J."/>
            <person name="Chen F."/>
            <person name="Yang J."/>
            <person name="Li W."/>
            <person name="Zhang B."/>
            <person name="Zhang Z."/>
            <person name="Wu J."/>
            <person name="Zhang C."/>
            <person name="Long L."/>
            <person name="Xiao J."/>
        </authorList>
    </citation>
    <scope>NUCLEOTIDE SEQUENCE [LARGE SCALE GENOMIC DNA]</scope>
    <source>
        <strain evidence="1 2">SCSIO 02100</strain>
    </source>
</reference>
<gene>
    <name evidence="1" type="ORF">AN216_00025</name>
</gene>
<evidence type="ECO:0000313" key="2">
    <source>
        <dbReference type="Proteomes" id="UP000176101"/>
    </source>
</evidence>
<sequence length="67" mass="7251">AEGKAEGQAEERARQVLRVLEHRGITVSAEVRERITGCGDPEVLGVWVDRAFSVSVAEDLFAGLAQD</sequence>
<comment type="caution">
    <text evidence="1">The sequence shown here is derived from an EMBL/GenBank/DDBJ whole genome shotgun (WGS) entry which is preliminary data.</text>
</comment>
<accession>A0A1E7KSJ5</accession>
<name>A0A1E7KSJ5_9ACTN</name>
<protein>
    <submittedName>
        <fullName evidence="1">Uncharacterized protein</fullName>
    </submittedName>
</protein>
<dbReference type="AlphaFoldDB" id="A0A1E7KSJ5"/>
<evidence type="ECO:0000313" key="1">
    <source>
        <dbReference type="EMBL" id="OEV06841.1"/>
    </source>
</evidence>
<dbReference type="STRING" id="1075402.AN216_00025"/>
<dbReference type="EMBL" id="LJGU01000005">
    <property type="protein sequence ID" value="OEV06841.1"/>
    <property type="molecule type" value="Genomic_DNA"/>
</dbReference>
<organism evidence="1 2">
    <name type="scientific">Streptomyces oceani</name>
    <dbReference type="NCBI Taxonomy" id="1075402"/>
    <lineage>
        <taxon>Bacteria</taxon>
        <taxon>Bacillati</taxon>
        <taxon>Actinomycetota</taxon>
        <taxon>Actinomycetes</taxon>
        <taxon>Kitasatosporales</taxon>
        <taxon>Streptomycetaceae</taxon>
        <taxon>Streptomyces</taxon>
    </lineage>
</organism>